<keyword evidence="7" id="KW-0812">Transmembrane</keyword>
<dbReference type="InterPro" id="IPR051091">
    <property type="entry name" value="O-Glucosyltr/Glycosyltrsf_90"/>
</dbReference>
<evidence type="ECO:0000256" key="3">
    <source>
        <dbReference type="ARBA" id="ARBA00010118"/>
    </source>
</evidence>
<keyword evidence="5" id="KW-0808">Transferase</keyword>
<evidence type="ECO:0000256" key="5">
    <source>
        <dbReference type="ARBA" id="ARBA00022679"/>
    </source>
</evidence>
<proteinExistence type="inferred from homology"/>
<evidence type="ECO:0000256" key="6">
    <source>
        <dbReference type="ARBA" id="ARBA00045690"/>
    </source>
</evidence>
<keyword evidence="10" id="KW-1185">Reference proteome</keyword>
<comment type="subcellular location">
    <subcellularLocation>
        <location evidence="1">Endoplasmic reticulum lumen</location>
    </subcellularLocation>
</comment>
<evidence type="ECO:0000313" key="9">
    <source>
        <dbReference type="EMBL" id="KAL1378158.1"/>
    </source>
</evidence>
<keyword evidence="4" id="KW-0328">Glycosyltransferase</keyword>
<evidence type="ECO:0000256" key="4">
    <source>
        <dbReference type="ARBA" id="ARBA00022676"/>
    </source>
</evidence>
<comment type="pathway">
    <text evidence="2">Protein modification; protein glycosylation.</text>
</comment>
<feature type="transmembrane region" description="Helical" evidence="7">
    <location>
        <begin position="83"/>
        <end position="104"/>
    </location>
</feature>
<dbReference type="GO" id="GO:0016757">
    <property type="term" value="F:glycosyltransferase activity"/>
    <property type="evidence" value="ECO:0007669"/>
    <property type="project" value="UniProtKB-KW"/>
</dbReference>
<accession>A0ABD1CP63</accession>
<evidence type="ECO:0000313" key="10">
    <source>
        <dbReference type="Proteomes" id="UP001562425"/>
    </source>
</evidence>
<dbReference type="PANTHER" id="PTHR12203:SF35">
    <property type="entry name" value="PROTEIN O-GLUCOSYLTRANSFERASE 1"/>
    <property type="match status" value="1"/>
</dbReference>
<dbReference type="PANTHER" id="PTHR12203">
    <property type="entry name" value="KDEL LYS-ASP-GLU-LEU CONTAINING - RELATED"/>
    <property type="match status" value="1"/>
</dbReference>
<reference evidence="9 10" key="1">
    <citation type="submission" date="2024-05" db="EMBL/GenBank/DDBJ databases">
        <title>Culex pipiens pipiens assembly and annotation.</title>
        <authorList>
            <person name="Alout H."/>
            <person name="Durand T."/>
        </authorList>
    </citation>
    <scope>NUCLEOTIDE SEQUENCE [LARGE SCALE GENOMIC DNA]</scope>
    <source>
        <strain evidence="9">HA-2024</strain>
        <tissue evidence="9">Whole body</tissue>
    </source>
</reference>
<keyword evidence="7" id="KW-0472">Membrane</keyword>
<comment type="similarity">
    <text evidence="3">Belongs to the glycosyltransferase 90 family.</text>
</comment>
<dbReference type="Pfam" id="PF05686">
    <property type="entry name" value="Glyco_transf_90"/>
    <property type="match status" value="1"/>
</dbReference>
<evidence type="ECO:0000259" key="8">
    <source>
        <dbReference type="SMART" id="SM00672"/>
    </source>
</evidence>
<dbReference type="EMBL" id="JBEHCU010010479">
    <property type="protein sequence ID" value="KAL1378158.1"/>
    <property type="molecule type" value="Genomic_DNA"/>
</dbReference>
<dbReference type="GO" id="GO:0005788">
    <property type="term" value="C:endoplasmic reticulum lumen"/>
    <property type="evidence" value="ECO:0007669"/>
    <property type="project" value="UniProtKB-SubCell"/>
</dbReference>
<sequence length="492" mass="58036">MKILGNGMKRVKNFILPKRESVESVDNYLKRYRREAYQSHCDLLVIREGCVDALIAYWLKKRARKRLNVIVVKKDATYQGVSTCLAVVIMQCIYYISVLLVIFAQNGQTDDGGMCMAKESCAETQQEAPTNNLYKAADNKYITLIEEALAAYKPCESSNCSCHLDVLKTDLRPFRSGITQDMIEQARSYGTKYQIIGHRLFRQRDCMFPARCSGVEHFIRPNLPKLPDMELIINCRDWPQISRHWNAPREPLPVLSFSKTNDYLDIMYPTWGFWEGGPAISLYPTGLGRWDQHRVSVRKAAKVWPWEKKLDQAFFRGSRTSDERDPLVLLSRMRPELVDAQYTKNQAWRSPKDTLHAEPAQEVRLEDHCQYKYLFNFRGVAASFRFKHLFLCKSLVFHVGQEWQEFFYDSLKPWVHYVPVPVGINEWELEQLIQFFREHDQLAQEIANRGYEHIWKHLRMEDVECYWKRLLRRYGKLVKYEVKRDEELVEIF</sequence>
<gene>
    <name evidence="9" type="ORF">pipiens_001487</name>
</gene>
<dbReference type="InterPro" id="IPR006598">
    <property type="entry name" value="CAP10"/>
</dbReference>
<dbReference type="Proteomes" id="UP001562425">
    <property type="component" value="Unassembled WGS sequence"/>
</dbReference>
<comment type="function">
    <text evidence="6">Protein O-glucosyltransferase. Catalyzes the reaction that attaches glucose through an O-glycosidic linkage to a conserved serine residue found in the consensus sequence C-X-S-X-[PA]-C in epidermal growth factor-like repeats. Regulates Notch signaling by glucosylating Notch in the ER, glucosylation is required for the correct folding and cleavage of Notch.</text>
</comment>
<keyword evidence="7" id="KW-1133">Transmembrane helix</keyword>
<name>A0ABD1CP63_CULPP</name>
<feature type="domain" description="Glycosyl transferase CAP10" evidence="8">
    <location>
        <begin position="225"/>
        <end position="481"/>
    </location>
</feature>
<evidence type="ECO:0000256" key="7">
    <source>
        <dbReference type="SAM" id="Phobius"/>
    </source>
</evidence>
<organism evidence="9 10">
    <name type="scientific">Culex pipiens pipiens</name>
    <name type="common">Northern house mosquito</name>
    <dbReference type="NCBI Taxonomy" id="38569"/>
    <lineage>
        <taxon>Eukaryota</taxon>
        <taxon>Metazoa</taxon>
        <taxon>Ecdysozoa</taxon>
        <taxon>Arthropoda</taxon>
        <taxon>Hexapoda</taxon>
        <taxon>Insecta</taxon>
        <taxon>Pterygota</taxon>
        <taxon>Neoptera</taxon>
        <taxon>Endopterygota</taxon>
        <taxon>Diptera</taxon>
        <taxon>Nematocera</taxon>
        <taxon>Culicoidea</taxon>
        <taxon>Culicidae</taxon>
        <taxon>Culicinae</taxon>
        <taxon>Culicini</taxon>
        <taxon>Culex</taxon>
        <taxon>Culex</taxon>
    </lineage>
</organism>
<dbReference type="SMART" id="SM00672">
    <property type="entry name" value="CAP10"/>
    <property type="match status" value="1"/>
</dbReference>
<evidence type="ECO:0000256" key="1">
    <source>
        <dbReference type="ARBA" id="ARBA00004319"/>
    </source>
</evidence>
<dbReference type="AlphaFoldDB" id="A0ABD1CP63"/>
<protein>
    <recommendedName>
        <fullName evidence="8">Glycosyl transferase CAP10 domain-containing protein</fullName>
    </recommendedName>
</protein>
<comment type="caution">
    <text evidence="9">The sequence shown here is derived from an EMBL/GenBank/DDBJ whole genome shotgun (WGS) entry which is preliminary data.</text>
</comment>
<evidence type="ECO:0000256" key="2">
    <source>
        <dbReference type="ARBA" id="ARBA00004922"/>
    </source>
</evidence>